<accession>A0A8J4VBX0</accession>
<organism evidence="1 2">
    <name type="scientific">Castanea mollissima</name>
    <name type="common">Chinese chestnut</name>
    <dbReference type="NCBI Taxonomy" id="60419"/>
    <lineage>
        <taxon>Eukaryota</taxon>
        <taxon>Viridiplantae</taxon>
        <taxon>Streptophyta</taxon>
        <taxon>Embryophyta</taxon>
        <taxon>Tracheophyta</taxon>
        <taxon>Spermatophyta</taxon>
        <taxon>Magnoliopsida</taxon>
        <taxon>eudicotyledons</taxon>
        <taxon>Gunneridae</taxon>
        <taxon>Pentapetalae</taxon>
        <taxon>rosids</taxon>
        <taxon>fabids</taxon>
        <taxon>Fagales</taxon>
        <taxon>Fagaceae</taxon>
        <taxon>Castanea</taxon>
    </lineage>
</organism>
<name>A0A8J4VBX0_9ROSI</name>
<feature type="non-terminal residue" evidence="1">
    <location>
        <position position="1"/>
    </location>
</feature>
<dbReference type="Proteomes" id="UP000737018">
    <property type="component" value="Unassembled WGS sequence"/>
</dbReference>
<dbReference type="OrthoDB" id="1766012at2759"/>
<reference evidence="1" key="1">
    <citation type="submission" date="2020-03" db="EMBL/GenBank/DDBJ databases">
        <title>Castanea mollissima Vanexum genome sequencing.</title>
        <authorList>
            <person name="Staton M."/>
        </authorList>
    </citation>
    <scope>NUCLEOTIDE SEQUENCE</scope>
    <source>
        <tissue evidence="1">Leaf</tissue>
    </source>
</reference>
<sequence>VWLRGRVLDLFVADPFWLSPWDTLCYLCYHQVNFNLCGGVTCERQYVFCFSDLGFVYSC</sequence>
<evidence type="ECO:0000313" key="1">
    <source>
        <dbReference type="EMBL" id="KAF3952287.1"/>
    </source>
</evidence>
<comment type="caution">
    <text evidence="1">The sequence shown here is derived from an EMBL/GenBank/DDBJ whole genome shotgun (WGS) entry which is preliminary data.</text>
</comment>
<protein>
    <submittedName>
        <fullName evidence="1">Uncharacterized protein</fullName>
    </submittedName>
</protein>
<proteinExistence type="predicted"/>
<dbReference type="AlphaFoldDB" id="A0A8J4VBX0"/>
<evidence type="ECO:0000313" key="2">
    <source>
        <dbReference type="Proteomes" id="UP000737018"/>
    </source>
</evidence>
<gene>
    <name evidence="1" type="ORF">CMV_022138</name>
</gene>
<keyword evidence="2" id="KW-1185">Reference proteome</keyword>
<dbReference type="EMBL" id="JRKL02004564">
    <property type="protein sequence ID" value="KAF3952287.1"/>
    <property type="molecule type" value="Genomic_DNA"/>
</dbReference>